<accession>A0AAD6TL00</accession>
<evidence type="ECO:0000313" key="3">
    <source>
        <dbReference type="Proteomes" id="UP001218188"/>
    </source>
</evidence>
<sequence>MPLTKAPSRKIRKLSSFLLLSQMEKRRYGRRPLHWIALKGLVEDKISNRAKRAGAVRSSPPVLILPPSAHPGLLPVYRTPSSRPSVVPPVAAAATTRSLDSSATVVWIVPPPPCRSSSSSRLVGIVKYADRPARELAQHTLLKTFKPAAQELQAAQLVQAVVDPEDLKPRRCRLCRRYLEDHQAHSRPQWDTAKPLRPQWDTVKPSSLQGLKDGQALKFQDASRFLKTSLRNIKATRPRASSRHLAEEGSKTRQILKISTPRSRSLTDFKPQSETVQDSRRRKTSTGNRSRIKTRQDFARFKTSRHQLSGKLLKTQDARLLEAAQGSSSRRRKVQDATRPRWETLLKIQDATRPQWETAQDPRVKTPKPQWETAQDFGRTRRSRPLRDQYKGIARPRFALPYVESVSAKLLSERFLRSAYQCRLHLSVHDVKLISGLNLFHQVPTVQFSVCPRNWLAEEAKSRCFLGWVLGICKILEVPSTNSSRFASGKMQKSQNLDNFSSIFHTAVNSGQQNADSESPLPTSRDNFES</sequence>
<organism evidence="2 3">
    <name type="scientific">Mycena alexandri</name>
    <dbReference type="NCBI Taxonomy" id="1745969"/>
    <lineage>
        <taxon>Eukaryota</taxon>
        <taxon>Fungi</taxon>
        <taxon>Dikarya</taxon>
        <taxon>Basidiomycota</taxon>
        <taxon>Agaricomycotina</taxon>
        <taxon>Agaricomycetes</taxon>
        <taxon>Agaricomycetidae</taxon>
        <taxon>Agaricales</taxon>
        <taxon>Marasmiineae</taxon>
        <taxon>Mycenaceae</taxon>
        <taxon>Mycena</taxon>
    </lineage>
</organism>
<dbReference type="AlphaFoldDB" id="A0AAD6TL00"/>
<feature type="region of interest" description="Disordered" evidence="1">
    <location>
        <begin position="355"/>
        <end position="383"/>
    </location>
</feature>
<feature type="compositionally biased region" description="Polar residues" evidence="1">
    <location>
        <begin position="260"/>
        <end position="276"/>
    </location>
</feature>
<reference evidence="2" key="1">
    <citation type="submission" date="2023-03" db="EMBL/GenBank/DDBJ databases">
        <title>Massive genome expansion in bonnet fungi (Mycena s.s.) driven by repeated elements and novel gene families across ecological guilds.</title>
        <authorList>
            <consortium name="Lawrence Berkeley National Laboratory"/>
            <person name="Harder C.B."/>
            <person name="Miyauchi S."/>
            <person name="Viragh M."/>
            <person name="Kuo A."/>
            <person name="Thoen E."/>
            <person name="Andreopoulos B."/>
            <person name="Lu D."/>
            <person name="Skrede I."/>
            <person name="Drula E."/>
            <person name="Henrissat B."/>
            <person name="Morin E."/>
            <person name="Kohler A."/>
            <person name="Barry K."/>
            <person name="LaButti K."/>
            <person name="Morin E."/>
            <person name="Salamov A."/>
            <person name="Lipzen A."/>
            <person name="Mereny Z."/>
            <person name="Hegedus B."/>
            <person name="Baldrian P."/>
            <person name="Stursova M."/>
            <person name="Weitz H."/>
            <person name="Taylor A."/>
            <person name="Grigoriev I.V."/>
            <person name="Nagy L.G."/>
            <person name="Martin F."/>
            <person name="Kauserud H."/>
        </authorList>
    </citation>
    <scope>NUCLEOTIDE SEQUENCE</scope>
    <source>
        <strain evidence="2">CBHHK200</strain>
    </source>
</reference>
<proteinExistence type="predicted"/>
<evidence type="ECO:0000313" key="2">
    <source>
        <dbReference type="EMBL" id="KAJ7047908.1"/>
    </source>
</evidence>
<protein>
    <submittedName>
        <fullName evidence="2">Uncharacterized protein</fullName>
    </submittedName>
</protein>
<gene>
    <name evidence="2" type="ORF">C8F04DRAFT_1172381</name>
</gene>
<name>A0AAD6TL00_9AGAR</name>
<keyword evidence="3" id="KW-1185">Reference proteome</keyword>
<comment type="caution">
    <text evidence="2">The sequence shown here is derived from an EMBL/GenBank/DDBJ whole genome shotgun (WGS) entry which is preliminary data.</text>
</comment>
<feature type="region of interest" description="Disordered" evidence="1">
    <location>
        <begin position="234"/>
        <end position="295"/>
    </location>
</feature>
<dbReference type="Proteomes" id="UP001218188">
    <property type="component" value="Unassembled WGS sequence"/>
</dbReference>
<dbReference type="EMBL" id="JARJCM010000001">
    <property type="protein sequence ID" value="KAJ7047908.1"/>
    <property type="molecule type" value="Genomic_DNA"/>
</dbReference>
<evidence type="ECO:0000256" key="1">
    <source>
        <dbReference type="SAM" id="MobiDB-lite"/>
    </source>
</evidence>
<feature type="region of interest" description="Disordered" evidence="1">
    <location>
        <begin position="509"/>
        <end position="530"/>
    </location>
</feature>